<reference evidence="2 3" key="1">
    <citation type="submission" date="2017-09" db="EMBL/GenBank/DDBJ databases">
        <title>Bacterial strain isolated from the female urinary microbiota.</title>
        <authorList>
            <person name="Thomas-White K."/>
            <person name="Kumar N."/>
            <person name="Forster S."/>
            <person name="Putonti C."/>
            <person name="Lawley T."/>
            <person name="Wolfe A.J."/>
        </authorList>
    </citation>
    <scope>NUCLEOTIDE SEQUENCE [LARGE SCALE GENOMIC DNA]</scope>
    <source>
        <strain evidence="2 3">UMB0908</strain>
    </source>
</reference>
<feature type="transmembrane region" description="Helical" evidence="1">
    <location>
        <begin position="33"/>
        <end position="53"/>
    </location>
</feature>
<keyword evidence="1" id="KW-1133">Transmembrane helix</keyword>
<gene>
    <name evidence="2" type="ORF">CJ204_08400</name>
</gene>
<organism evidence="2 3">
    <name type="scientific">Corynebacterium xerosis</name>
    <dbReference type="NCBI Taxonomy" id="1725"/>
    <lineage>
        <taxon>Bacteria</taxon>
        <taxon>Bacillati</taxon>
        <taxon>Actinomycetota</taxon>
        <taxon>Actinomycetes</taxon>
        <taxon>Mycobacteriales</taxon>
        <taxon>Corynebacteriaceae</taxon>
        <taxon>Corynebacterium</taxon>
    </lineage>
</organism>
<feature type="transmembrane region" description="Helical" evidence="1">
    <location>
        <begin position="124"/>
        <end position="147"/>
    </location>
</feature>
<dbReference type="EMBL" id="PNHF01000018">
    <property type="protein sequence ID" value="PMC61950.1"/>
    <property type="molecule type" value="Genomic_DNA"/>
</dbReference>
<feature type="transmembrane region" description="Helical" evidence="1">
    <location>
        <begin position="59"/>
        <end position="79"/>
    </location>
</feature>
<evidence type="ECO:0000313" key="3">
    <source>
        <dbReference type="Proteomes" id="UP000235363"/>
    </source>
</evidence>
<evidence type="ECO:0000256" key="1">
    <source>
        <dbReference type="SAM" id="Phobius"/>
    </source>
</evidence>
<feature type="transmembrane region" description="Helical" evidence="1">
    <location>
        <begin position="88"/>
        <end position="112"/>
    </location>
</feature>
<accession>A0A2N6SXZ2</accession>
<protein>
    <submittedName>
        <fullName evidence="2">Uncharacterized protein</fullName>
    </submittedName>
</protein>
<comment type="caution">
    <text evidence="2">The sequence shown here is derived from an EMBL/GenBank/DDBJ whole genome shotgun (WGS) entry which is preliminary data.</text>
</comment>
<name>A0A2N6SXZ2_9CORY</name>
<dbReference type="Proteomes" id="UP000235363">
    <property type="component" value="Unassembled WGS sequence"/>
</dbReference>
<keyword evidence="1" id="KW-0812">Transmembrane</keyword>
<keyword evidence="1" id="KW-0472">Membrane</keyword>
<sequence>MTTMSMGDAIVGGYDATVDDEYQSNLLHKSNTITYHTAFYGYVALGAVLAWVLPDGNSWIPLLVLAPMVGGAVIGTNWLKRNVPRPRALLPSPIEWAILVFLMIVWIAGISYNAPDGGGASTVGWIFGGLVGGVVGGIVGFTVALSFQKRGRAKDIERLDKKFADD</sequence>
<proteinExistence type="predicted"/>
<dbReference type="AlphaFoldDB" id="A0A2N6SXZ2"/>
<evidence type="ECO:0000313" key="2">
    <source>
        <dbReference type="EMBL" id="PMC61950.1"/>
    </source>
</evidence>